<dbReference type="InterPro" id="IPR036388">
    <property type="entry name" value="WH-like_DNA-bd_sf"/>
</dbReference>
<feature type="compositionally biased region" description="Acidic residues" evidence="4">
    <location>
        <begin position="96"/>
        <end position="109"/>
    </location>
</feature>
<keyword evidence="7" id="KW-1185">Reference proteome</keyword>
<dbReference type="GO" id="GO:0006325">
    <property type="term" value="P:chromatin organization"/>
    <property type="evidence" value="ECO:0007669"/>
    <property type="project" value="UniProtKB-KW"/>
</dbReference>
<name>A0A7N0TW37_KALFE</name>
<dbReference type="Pfam" id="PF04433">
    <property type="entry name" value="SWIRM"/>
    <property type="match status" value="1"/>
</dbReference>
<dbReference type="Gene3D" id="1.10.10.10">
    <property type="entry name" value="Winged helix-like DNA-binding domain superfamily/Winged helix DNA-binding domain"/>
    <property type="match status" value="1"/>
</dbReference>
<dbReference type="Gene3D" id="3.90.660.10">
    <property type="match status" value="1"/>
</dbReference>
<comment type="similarity">
    <text evidence="1">Belongs to the flavin monoamine oxidase family.</text>
</comment>
<dbReference type="GO" id="GO:0005634">
    <property type="term" value="C:nucleus"/>
    <property type="evidence" value="ECO:0007669"/>
    <property type="project" value="TreeGrafter"/>
</dbReference>
<feature type="compositionally biased region" description="Polar residues" evidence="4">
    <location>
        <begin position="748"/>
        <end position="759"/>
    </location>
</feature>
<dbReference type="Gene3D" id="3.50.50.60">
    <property type="entry name" value="FAD/NAD(P)-binding domain"/>
    <property type="match status" value="1"/>
</dbReference>
<dbReference type="InterPro" id="IPR009057">
    <property type="entry name" value="Homeodomain-like_sf"/>
</dbReference>
<dbReference type="Gramene" id="Kaladp0047s0116.1.v1.1">
    <property type="protein sequence ID" value="Kaladp0047s0116.1.v1.1.CDS.1"/>
    <property type="gene ID" value="Kaladp0047s0116.v1.1"/>
</dbReference>
<dbReference type="InterPro" id="IPR002937">
    <property type="entry name" value="Amino_oxidase"/>
</dbReference>
<dbReference type="SUPFAM" id="SSF46689">
    <property type="entry name" value="Homeodomain-like"/>
    <property type="match status" value="1"/>
</dbReference>
<evidence type="ECO:0000259" key="5">
    <source>
        <dbReference type="PROSITE" id="PS50934"/>
    </source>
</evidence>
<dbReference type="PROSITE" id="PS50934">
    <property type="entry name" value="SWIRM"/>
    <property type="match status" value="1"/>
</dbReference>
<dbReference type="SUPFAM" id="SSF51905">
    <property type="entry name" value="FAD/NAD(P)-binding domain"/>
    <property type="match status" value="1"/>
</dbReference>
<dbReference type="EnsemblPlants" id="Kaladp0047s0116.1.v1.1">
    <property type="protein sequence ID" value="Kaladp0047s0116.1.v1.1.CDS.1"/>
    <property type="gene ID" value="Kaladp0047s0116.v1.1"/>
</dbReference>
<reference evidence="6" key="1">
    <citation type="submission" date="2021-01" db="UniProtKB">
        <authorList>
            <consortium name="EnsemblPlants"/>
        </authorList>
    </citation>
    <scope>IDENTIFICATION</scope>
</reference>
<evidence type="ECO:0000313" key="7">
    <source>
        <dbReference type="Proteomes" id="UP000594263"/>
    </source>
</evidence>
<dbReference type="InterPro" id="IPR050281">
    <property type="entry name" value="Flavin_monoamine_oxidase"/>
</dbReference>
<feature type="domain" description="SWIRM" evidence="5">
    <location>
        <begin position="178"/>
        <end position="279"/>
    </location>
</feature>
<dbReference type="Pfam" id="PF01593">
    <property type="entry name" value="Amino_oxidase"/>
    <property type="match status" value="1"/>
</dbReference>
<organism evidence="6 7">
    <name type="scientific">Kalanchoe fedtschenkoi</name>
    <name type="common">Lavender scallops</name>
    <name type="synonym">South American air plant</name>
    <dbReference type="NCBI Taxonomy" id="63787"/>
    <lineage>
        <taxon>Eukaryota</taxon>
        <taxon>Viridiplantae</taxon>
        <taxon>Streptophyta</taxon>
        <taxon>Embryophyta</taxon>
        <taxon>Tracheophyta</taxon>
        <taxon>Spermatophyta</taxon>
        <taxon>Magnoliopsida</taxon>
        <taxon>eudicotyledons</taxon>
        <taxon>Gunneridae</taxon>
        <taxon>Pentapetalae</taxon>
        <taxon>Saxifragales</taxon>
        <taxon>Crassulaceae</taxon>
        <taxon>Kalanchoe</taxon>
    </lineage>
</organism>
<dbReference type="InterPro" id="IPR036188">
    <property type="entry name" value="FAD/NAD-bd_sf"/>
</dbReference>
<evidence type="ECO:0000256" key="2">
    <source>
        <dbReference type="ARBA" id="ARBA00022853"/>
    </source>
</evidence>
<sequence>MVLGLGGRGSKRHRWEGLVGIWRCELAFLCRSSETLPMELPENSPSNFATGESLPGNYQLGASKKPPTEQKSSASNQSPPDTVEPPASDSQREVSLDDDTTSDPAAGDDEGVKQSNDAAAPPAKKRRRRHKQYPEMIPSALAGSRVLRPHAKPSLKALQLSEGSAFSRIRRRRTVDMAKELDIEALIAISVGFPVDSLTEEEIEANVVSQIGGVDQANYIVVRNHILSSWRSNVSRWVTMEMALGSIRNEHRQLVESAYRFLIEHGYINFGLAPGIIEGTKAFYSGVERANVVIVGAGLSGLVAARQLVMLGFKVVILEGRSRAGGRVKTIKMKGDGVVAAADIGGSVLTGINGNPFGVLARQLGMPLHKVRDICLLYLPDGRSVDSDVDSRVEASFNKLLDKVCKLRHVMIEEVKSVDVSLGTALEAFRQAYKVAENSQERMLLNWHLANLEYANASLMDHLSMAYWDQDDPFEMGGDHCFIPGGNERFVKALSEGLPIFYDRTVECIRYGDDGVVVYAGGQEFRGDMVLCTVSLGVLKKGSIKFVPELPQRKKDAIERLGFGLLNKVALLFPYAFWGGEIDTFGHLTEDQSMRGEFFLFYSYSSVSGGPLLIALVAGQAAIKFETMSPLESVNRVLDILRNIYNPKGIEVPDPVQAICTRWGEDRFAYGSYSYVSIGSSGDDYDILAESVGDGRVFFAGEATNKLYPATMHGAFLSGMREAANILRVAKRKSMAPNPKTAAEENAHGQQMPSKTQSVEAAGEIAAE</sequence>
<dbReference type="PANTHER" id="PTHR10742:SF381">
    <property type="entry name" value="LYSINE-SPECIFIC HISTONE DEMETHYLASE 1 HOMOLOG 1"/>
    <property type="match status" value="1"/>
</dbReference>
<dbReference type="AlphaFoldDB" id="A0A7N0TW37"/>
<dbReference type="SUPFAM" id="SSF54373">
    <property type="entry name" value="FAD-linked reductases, C-terminal domain"/>
    <property type="match status" value="1"/>
</dbReference>
<evidence type="ECO:0000313" key="6">
    <source>
        <dbReference type="EnsemblPlants" id="Kaladp0047s0116.1.v1.1.CDS.1"/>
    </source>
</evidence>
<dbReference type="InterPro" id="IPR007526">
    <property type="entry name" value="SWIRM"/>
</dbReference>
<evidence type="ECO:0000256" key="1">
    <source>
        <dbReference type="ARBA" id="ARBA00005995"/>
    </source>
</evidence>
<feature type="compositionally biased region" description="Polar residues" evidence="4">
    <location>
        <begin position="69"/>
        <end position="80"/>
    </location>
</feature>
<evidence type="ECO:0000256" key="3">
    <source>
        <dbReference type="ARBA" id="ARBA00023002"/>
    </source>
</evidence>
<keyword evidence="3" id="KW-0560">Oxidoreductase</keyword>
<dbReference type="Proteomes" id="UP000594263">
    <property type="component" value="Unplaced"/>
</dbReference>
<accession>A0A7N0TW37</accession>
<protein>
    <recommendedName>
        <fullName evidence="5">SWIRM domain-containing protein</fullName>
    </recommendedName>
</protein>
<feature type="region of interest" description="Disordered" evidence="4">
    <location>
        <begin position="41"/>
        <end position="139"/>
    </location>
</feature>
<keyword evidence="2" id="KW-0156">Chromatin regulator</keyword>
<dbReference type="GO" id="GO:0016491">
    <property type="term" value="F:oxidoreductase activity"/>
    <property type="evidence" value="ECO:0007669"/>
    <property type="project" value="UniProtKB-KW"/>
</dbReference>
<evidence type="ECO:0000256" key="4">
    <source>
        <dbReference type="SAM" id="MobiDB-lite"/>
    </source>
</evidence>
<feature type="region of interest" description="Disordered" evidence="4">
    <location>
        <begin position="734"/>
        <end position="768"/>
    </location>
</feature>
<dbReference type="FunFam" id="1.10.10.10:FF:000064">
    <property type="entry name" value="Lysine-specific histone demethylase 1A"/>
    <property type="match status" value="1"/>
</dbReference>
<proteinExistence type="inferred from homology"/>
<dbReference type="OMA" id="SSRGEMF"/>
<dbReference type="PANTHER" id="PTHR10742">
    <property type="entry name" value="FLAVIN MONOAMINE OXIDASE"/>
    <property type="match status" value="1"/>
</dbReference>